<accession>A0A0V0RTY4</accession>
<proteinExistence type="predicted"/>
<keyword evidence="2" id="KW-1185">Reference proteome</keyword>
<evidence type="ECO:0000313" key="2">
    <source>
        <dbReference type="Proteomes" id="UP000054630"/>
    </source>
</evidence>
<evidence type="ECO:0000313" key="1">
    <source>
        <dbReference type="EMBL" id="KRX17952.1"/>
    </source>
</evidence>
<reference evidence="1 2" key="1">
    <citation type="submission" date="2015-01" db="EMBL/GenBank/DDBJ databases">
        <title>Evolution of Trichinella species and genotypes.</title>
        <authorList>
            <person name="Korhonen P.K."/>
            <person name="Edoardo P."/>
            <person name="Giuseppe L.R."/>
            <person name="Gasser R.B."/>
        </authorList>
    </citation>
    <scope>NUCLEOTIDE SEQUENCE [LARGE SCALE GENOMIC DNA]</scope>
    <source>
        <strain evidence="1">ISS37</strain>
    </source>
</reference>
<name>A0A0V0RTY4_9BILA</name>
<dbReference type="AlphaFoldDB" id="A0A0V0RTY4"/>
<protein>
    <submittedName>
        <fullName evidence="1">Uncharacterized protein</fullName>
    </submittedName>
</protein>
<dbReference type="EMBL" id="JYDL01000079">
    <property type="protein sequence ID" value="KRX17952.1"/>
    <property type="molecule type" value="Genomic_DNA"/>
</dbReference>
<sequence>MAMFNISRYPYLYTIFSDCDFMRTIRKHLPQKEISCSFTVMCAPGLKFSRQFRKAYQKRFAVESTYCAFPFSSGGFIIEFNERRKKYQRLTKVQKSAFISAVGYQVKGLLPIVWTGVAGALTMELFW</sequence>
<comment type="caution">
    <text evidence="1">The sequence shown here is derived from an EMBL/GenBank/DDBJ whole genome shotgun (WGS) entry which is preliminary data.</text>
</comment>
<dbReference type="Proteomes" id="UP000054630">
    <property type="component" value="Unassembled WGS sequence"/>
</dbReference>
<gene>
    <name evidence="1" type="ORF">T07_6783</name>
</gene>
<organism evidence="1 2">
    <name type="scientific">Trichinella nelsoni</name>
    <dbReference type="NCBI Taxonomy" id="6336"/>
    <lineage>
        <taxon>Eukaryota</taxon>
        <taxon>Metazoa</taxon>
        <taxon>Ecdysozoa</taxon>
        <taxon>Nematoda</taxon>
        <taxon>Enoplea</taxon>
        <taxon>Dorylaimia</taxon>
        <taxon>Trichinellida</taxon>
        <taxon>Trichinellidae</taxon>
        <taxon>Trichinella</taxon>
    </lineage>
</organism>